<accession>A0A0H3ZV14</accession>
<evidence type="ECO:0000313" key="1">
    <source>
        <dbReference type="EMBL" id="AKN37679.1"/>
    </source>
</evidence>
<organism evidence="1">
    <name type="scientific">Vibrio splendidus</name>
    <dbReference type="NCBI Taxonomy" id="29497"/>
    <lineage>
        <taxon>Bacteria</taxon>
        <taxon>Pseudomonadati</taxon>
        <taxon>Pseudomonadota</taxon>
        <taxon>Gammaproteobacteria</taxon>
        <taxon>Vibrionales</taxon>
        <taxon>Vibrionaceae</taxon>
        <taxon>Vibrio</taxon>
    </lineage>
</organism>
<dbReference type="AlphaFoldDB" id="A0A0H3ZV14"/>
<reference evidence="1" key="1">
    <citation type="journal article" date="2015" name="MBio">
        <title>Eco-Evolutionary Dynamics of Episomes among Ecologically Cohesive Bacterial Populations.</title>
        <authorList>
            <person name="Xue H."/>
            <person name="Cordero O.X."/>
            <person name="Camas F.M."/>
            <person name="Trimble W."/>
            <person name="Meyer F."/>
            <person name="Guglielmini J."/>
            <person name="Rocha E.P."/>
            <person name="Polz M.F."/>
        </authorList>
    </citation>
    <scope>NUCLEOTIDE SEQUENCE</scope>
    <source>
        <strain evidence="1">5S_214</strain>
    </source>
</reference>
<protein>
    <recommendedName>
        <fullName evidence="2">NlpC/P60 domain-containing protein</fullName>
    </recommendedName>
</protein>
<name>A0A0H3ZV14_VIBSP</name>
<sequence length="135" mass="15421">MINHFRDLPPGHYPPDGCALLVRDAWQRLFNLSDLPIHADQFVTVDQANQYMESYQGALLEVITKPEHGSMVIATRGDHWHCGVYSTEQAPGYVIHALGRTVKIEPLTQFKRRFDAVEFYRYAAHNRVQTPDKAG</sequence>
<proteinExistence type="predicted"/>
<evidence type="ECO:0008006" key="2">
    <source>
        <dbReference type="Google" id="ProtNLM"/>
    </source>
</evidence>
<dbReference type="EMBL" id="KP795544">
    <property type="protein sequence ID" value="AKN37679.1"/>
    <property type="molecule type" value="Genomic_DNA"/>
</dbReference>